<evidence type="ECO:0000313" key="3">
    <source>
        <dbReference type="Proteomes" id="UP001152562"/>
    </source>
</evidence>
<comment type="caution">
    <text evidence="2">The sequence shown here is derived from an EMBL/GenBank/DDBJ whole genome shotgun (WGS) entry which is preliminary data.</text>
</comment>
<gene>
    <name evidence="2" type="ORF">PIBRA_LOCUS13026</name>
</gene>
<keyword evidence="3" id="KW-1185">Reference proteome</keyword>
<accession>A0A9P0XK27</accession>
<proteinExistence type="predicted"/>
<protein>
    <submittedName>
        <fullName evidence="2">Uncharacterized protein</fullName>
    </submittedName>
</protein>
<dbReference type="Proteomes" id="UP001152562">
    <property type="component" value="Unassembled WGS sequence"/>
</dbReference>
<evidence type="ECO:0000313" key="2">
    <source>
        <dbReference type="EMBL" id="CAH4037334.1"/>
    </source>
</evidence>
<dbReference type="EMBL" id="CALOZG010000085">
    <property type="protein sequence ID" value="CAH4037334.1"/>
    <property type="molecule type" value="Genomic_DNA"/>
</dbReference>
<feature type="region of interest" description="Disordered" evidence="1">
    <location>
        <begin position="50"/>
        <end position="69"/>
    </location>
</feature>
<dbReference type="AlphaFoldDB" id="A0A9P0XK27"/>
<reference evidence="2" key="1">
    <citation type="submission" date="2022-05" db="EMBL/GenBank/DDBJ databases">
        <authorList>
            <person name="Okamura Y."/>
        </authorList>
    </citation>
    <scope>NUCLEOTIDE SEQUENCE</scope>
</reference>
<evidence type="ECO:0000256" key="1">
    <source>
        <dbReference type="SAM" id="MobiDB-lite"/>
    </source>
</evidence>
<feature type="compositionally biased region" description="Polar residues" evidence="1">
    <location>
        <begin position="50"/>
        <end position="62"/>
    </location>
</feature>
<name>A0A9P0XK27_PIEBR</name>
<sequence length="69" mass="7684">MNINEHNVLAVWLETQTSTLKCDIKRAKDPARDDVSYAIVSATHRAATSHLSNAECQSQSATGWRKTRV</sequence>
<organism evidence="2 3">
    <name type="scientific">Pieris brassicae</name>
    <name type="common">White butterfly</name>
    <name type="synonym">Large white butterfly</name>
    <dbReference type="NCBI Taxonomy" id="7116"/>
    <lineage>
        <taxon>Eukaryota</taxon>
        <taxon>Metazoa</taxon>
        <taxon>Ecdysozoa</taxon>
        <taxon>Arthropoda</taxon>
        <taxon>Hexapoda</taxon>
        <taxon>Insecta</taxon>
        <taxon>Pterygota</taxon>
        <taxon>Neoptera</taxon>
        <taxon>Endopterygota</taxon>
        <taxon>Lepidoptera</taxon>
        <taxon>Glossata</taxon>
        <taxon>Ditrysia</taxon>
        <taxon>Papilionoidea</taxon>
        <taxon>Pieridae</taxon>
        <taxon>Pierinae</taxon>
        <taxon>Pieris</taxon>
    </lineage>
</organism>